<dbReference type="AlphaFoldDB" id="A0A0K6HXC4"/>
<dbReference type="Proteomes" id="UP000183649">
    <property type="component" value="Unassembled WGS sequence"/>
</dbReference>
<dbReference type="OrthoDB" id="9154947at2"/>
<keyword evidence="5 7" id="KW-0472">Membrane</keyword>
<feature type="transmembrane region" description="Helical" evidence="7">
    <location>
        <begin position="130"/>
        <end position="153"/>
    </location>
</feature>
<comment type="subcellular location">
    <subcellularLocation>
        <location evidence="1">Cell membrane</location>
        <topology evidence="1">Multi-pass membrane protein</topology>
    </subcellularLocation>
</comment>
<keyword evidence="2" id="KW-1003">Cell membrane</keyword>
<evidence type="ECO:0000256" key="6">
    <source>
        <dbReference type="SAM" id="MobiDB-lite"/>
    </source>
</evidence>
<proteinExistence type="predicted"/>
<gene>
    <name evidence="8" type="ORF">Ga0061069_103120</name>
</gene>
<dbReference type="Pfam" id="PF03899">
    <property type="entry name" value="ATP-synt_I"/>
    <property type="match status" value="1"/>
</dbReference>
<evidence type="ECO:0000256" key="1">
    <source>
        <dbReference type="ARBA" id="ARBA00004651"/>
    </source>
</evidence>
<feature type="transmembrane region" description="Helical" evidence="7">
    <location>
        <begin position="40"/>
        <end position="61"/>
    </location>
</feature>
<feature type="region of interest" description="Disordered" evidence="6">
    <location>
        <begin position="1"/>
        <end position="21"/>
    </location>
</feature>
<keyword evidence="3 7" id="KW-0812">Transmembrane</keyword>
<evidence type="ECO:0000256" key="5">
    <source>
        <dbReference type="ARBA" id="ARBA00023136"/>
    </source>
</evidence>
<keyword evidence="4 7" id="KW-1133">Transmembrane helix</keyword>
<organism evidence="8 9">
    <name type="scientific">Thiomonas bhubaneswarensis</name>
    <dbReference type="NCBI Taxonomy" id="339866"/>
    <lineage>
        <taxon>Bacteria</taxon>
        <taxon>Pseudomonadati</taxon>
        <taxon>Pseudomonadota</taxon>
        <taxon>Betaproteobacteria</taxon>
        <taxon>Burkholderiales</taxon>
        <taxon>Thiomonas</taxon>
    </lineage>
</organism>
<keyword evidence="9" id="KW-1185">Reference proteome</keyword>
<feature type="transmembrane region" description="Helical" evidence="7">
    <location>
        <begin position="73"/>
        <end position="94"/>
    </location>
</feature>
<name>A0A0K6HXC4_9BURK</name>
<accession>A0A0K6HXC4</accession>
<evidence type="ECO:0000256" key="7">
    <source>
        <dbReference type="SAM" id="Phobius"/>
    </source>
</evidence>
<feature type="transmembrane region" description="Helical" evidence="7">
    <location>
        <begin position="101"/>
        <end position="124"/>
    </location>
</feature>
<evidence type="ECO:0000256" key="4">
    <source>
        <dbReference type="ARBA" id="ARBA00022989"/>
    </source>
</evidence>
<evidence type="ECO:0000313" key="9">
    <source>
        <dbReference type="Proteomes" id="UP000183649"/>
    </source>
</evidence>
<evidence type="ECO:0000256" key="2">
    <source>
        <dbReference type="ARBA" id="ARBA00022475"/>
    </source>
</evidence>
<evidence type="ECO:0000313" key="8">
    <source>
        <dbReference type="EMBL" id="CUA95486.1"/>
    </source>
</evidence>
<evidence type="ECO:0000256" key="3">
    <source>
        <dbReference type="ARBA" id="ARBA00022692"/>
    </source>
</evidence>
<dbReference type="InterPro" id="IPR005598">
    <property type="entry name" value="ATP_synth_I"/>
</dbReference>
<protein>
    <submittedName>
        <fullName evidence="8">FoF1-type ATP synthase assembly protein I</fullName>
    </submittedName>
</protein>
<dbReference type="EMBL" id="CYHF01000003">
    <property type="protein sequence ID" value="CUA95486.1"/>
    <property type="molecule type" value="Genomic_DNA"/>
</dbReference>
<reference evidence="9" key="1">
    <citation type="submission" date="2015-08" db="EMBL/GenBank/DDBJ databases">
        <authorList>
            <person name="Varghese N."/>
        </authorList>
    </citation>
    <scope>NUCLEOTIDE SEQUENCE [LARGE SCALE GENOMIC DNA]</scope>
    <source>
        <strain evidence="9">DSM 18181</strain>
    </source>
</reference>
<sequence length="162" mass="17097">MNPTVPSTDPWKDEQDAPSAPPLTRAEAQGLLLRKPQVSVWRVVALQAAVGVVVALGAWIVSSGAVSVVLSALYGAAIIALPSALFALSIQLWLSKLKPGVAVYGFALGELLKIGLTIVLLFFAPRIVQPLSWAAMLIAVVVTLQVYWVALILRGKKTSCAA</sequence>
<dbReference type="GO" id="GO:0005886">
    <property type="term" value="C:plasma membrane"/>
    <property type="evidence" value="ECO:0007669"/>
    <property type="project" value="UniProtKB-SubCell"/>
</dbReference>
<dbReference type="STRING" id="339866.GCA_001418255_01000"/>